<proteinExistence type="inferred from homology"/>
<feature type="domain" description="CN hydrolase" evidence="6">
    <location>
        <begin position="9"/>
        <end position="246"/>
    </location>
</feature>
<dbReference type="PANTHER" id="PTHR47799">
    <property type="entry name" value="OMEGA-AMIDASE YAFV"/>
    <property type="match status" value="1"/>
</dbReference>
<dbReference type="PANTHER" id="PTHR47799:SF1">
    <property type="entry name" value="OMEGA-AMIDASE YAFV"/>
    <property type="match status" value="1"/>
</dbReference>
<dbReference type="FunFam" id="3.60.110.10:FF:000004">
    <property type="entry name" value="Carbon-nitrogen hydrolase"/>
    <property type="match status" value="1"/>
</dbReference>
<evidence type="ECO:0000256" key="4">
    <source>
        <dbReference type="ARBA" id="ARBA00052904"/>
    </source>
</evidence>
<dbReference type="InterPro" id="IPR003010">
    <property type="entry name" value="C-N_Hydrolase"/>
</dbReference>
<protein>
    <recommendedName>
        <fullName evidence="5">Omega-amidase YafV</fullName>
        <ecNumber evidence="3">3.5.1.3</ecNumber>
    </recommendedName>
</protein>
<dbReference type="CDD" id="cd07575">
    <property type="entry name" value="Xc-1258_like"/>
    <property type="match status" value="1"/>
</dbReference>
<dbReference type="EC" id="3.5.1.3" evidence="3"/>
<dbReference type="RefSeq" id="WP_106133794.1">
    <property type="nucleotide sequence ID" value="NZ_PVTR01000006.1"/>
</dbReference>
<evidence type="ECO:0000259" key="6">
    <source>
        <dbReference type="PROSITE" id="PS50263"/>
    </source>
</evidence>
<keyword evidence="8" id="KW-1185">Reference proteome</keyword>
<dbReference type="InterPro" id="IPR052737">
    <property type="entry name" value="Omega-amidase_YafV"/>
</dbReference>
<dbReference type="SUPFAM" id="SSF56317">
    <property type="entry name" value="Carbon-nitrogen hydrolase"/>
    <property type="match status" value="1"/>
</dbReference>
<sequence>MENNISEFLKVALVQTDLYWKDKVANMAMLEEKISGLDEIVDMIVLPEMFTTGFTMEAEEVAEAMNLQTTRWLKQMARKSQALVTGSFVVQDGGFFYNRLVWAKPNGDLGFYDKRHLFRMADEDDHYAMGTEQIIFEWKGWKIMPQVCYDLRFPVWSRNRVLEDNKLAYDLVFYVASWPAPRINAWDVLLQARAIENLSYAVGVNRIGRDGNLVPYSGHSGAYNFKGETLCFSQEKEEILVVELDYESLTEFREKFPAWMDSDNFKLD</sequence>
<dbReference type="AlphaFoldDB" id="A0A2T0WLV4"/>
<reference evidence="7 8" key="1">
    <citation type="submission" date="2018-03" db="EMBL/GenBank/DDBJ databases">
        <title>Genomic Encyclopedia of Archaeal and Bacterial Type Strains, Phase II (KMG-II): from individual species to whole genera.</title>
        <authorList>
            <person name="Goeker M."/>
        </authorList>
    </citation>
    <scope>NUCLEOTIDE SEQUENCE [LARGE SCALE GENOMIC DNA]</scope>
    <source>
        <strain evidence="7 8">DSM 27929</strain>
    </source>
</reference>
<dbReference type="GO" id="GO:0050152">
    <property type="term" value="F:omega-amidase activity"/>
    <property type="evidence" value="ECO:0007669"/>
    <property type="project" value="UniProtKB-EC"/>
</dbReference>
<dbReference type="GO" id="GO:0106008">
    <property type="term" value="F:2-oxoglutaramate amidase activity"/>
    <property type="evidence" value="ECO:0007669"/>
    <property type="project" value="TreeGrafter"/>
</dbReference>
<dbReference type="InterPro" id="IPR036526">
    <property type="entry name" value="C-N_Hydrolase_sf"/>
</dbReference>
<dbReference type="NCBIfam" id="NF007757">
    <property type="entry name" value="PRK10438.1"/>
    <property type="match status" value="1"/>
</dbReference>
<name>A0A2T0WLV4_9BACT</name>
<evidence type="ECO:0000256" key="2">
    <source>
        <dbReference type="ARBA" id="ARBA00022801"/>
    </source>
</evidence>
<evidence type="ECO:0000313" key="8">
    <source>
        <dbReference type="Proteomes" id="UP000238157"/>
    </source>
</evidence>
<evidence type="ECO:0000256" key="5">
    <source>
        <dbReference type="ARBA" id="ARBA00072139"/>
    </source>
</evidence>
<comment type="caution">
    <text evidence="7">The sequence shown here is derived from an EMBL/GenBank/DDBJ whole genome shotgun (WGS) entry which is preliminary data.</text>
</comment>
<gene>
    <name evidence="7" type="ORF">CLW00_106128</name>
</gene>
<evidence type="ECO:0000256" key="3">
    <source>
        <dbReference type="ARBA" id="ARBA00039118"/>
    </source>
</evidence>
<keyword evidence="2 7" id="KW-0378">Hydrolase</keyword>
<dbReference type="Gene3D" id="3.60.110.10">
    <property type="entry name" value="Carbon-nitrogen hydrolase"/>
    <property type="match status" value="1"/>
</dbReference>
<dbReference type="PROSITE" id="PS50263">
    <property type="entry name" value="CN_HYDROLASE"/>
    <property type="match status" value="1"/>
</dbReference>
<organism evidence="7 8">
    <name type="scientific">Mongoliibacter ruber</name>
    <dbReference type="NCBI Taxonomy" id="1750599"/>
    <lineage>
        <taxon>Bacteria</taxon>
        <taxon>Pseudomonadati</taxon>
        <taxon>Bacteroidota</taxon>
        <taxon>Cytophagia</taxon>
        <taxon>Cytophagales</taxon>
        <taxon>Cyclobacteriaceae</taxon>
        <taxon>Mongoliibacter</taxon>
    </lineage>
</organism>
<dbReference type="Pfam" id="PF00795">
    <property type="entry name" value="CN_hydrolase"/>
    <property type="match status" value="1"/>
</dbReference>
<evidence type="ECO:0000256" key="1">
    <source>
        <dbReference type="ARBA" id="ARBA00010613"/>
    </source>
</evidence>
<evidence type="ECO:0000313" key="7">
    <source>
        <dbReference type="EMBL" id="PRY87504.1"/>
    </source>
</evidence>
<dbReference type="OrthoDB" id="9811121at2"/>
<dbReference type="Proteomes" id="UP000238157">
    <property type="component" value="Unassembled WGS sequence"/>
</dbReference>
<comment type="catalytic activity">
    <reaction evidence="4">
        <text>a monoamide of a dicarboxylate + H2O = a dicarboxylate + NH4(+)</text>
        <dbReference type="Rhea" id="RHEA:11716"/>
        <dbReference type="ChEBI" id="CHEBI:15377"/>
        <dbReference type="ChEBI" id="CHEBI:28938"/>
        <dbReference type="ChEBI" id="CHEBI:28965"/>
        <dbReference type="ChEBI" id="CHEBI:77450"/>
        <dbReference type="EC" id="3.5.1.3"/>
    </reaction>
</comment>
<comment type="similarity">
    <text evidence="1">Belongs to the carbon-nitrogen hydrolase superfamily. NIT1/NIT2 family.</text>
</comment>
<dbReference type="EMBL" id="PVTR01000006">
    <property type="protein sequence ID" value="PRY87504.1"/>
    <property type="molecule type" value="Genomic_DNA"/>
</dbReference>
<accession>A0A2T0WLV4</accession>